<dbReference type="RefSeq" id="WP_046871775.1">
    <property type="nucleotide sequence ID" value="NZ_BAAAXI010000176.1"/>
</dbReference>
<gene>
    <name evidence="2" type="ORF">ADU70_0633</name>
    <name evidence="3" type="ORF">ADU72_2091</name>
</gene>
<dbReference type="HAMAP" id="MF_01575">
    <property type="entry name" value="UPF0398"/>
    <property type="match status" value="1"/>
</dbReference>
<keyword evidence="4" id="KW-1185">Reference proteome</keyword>
<dbReference type="SUPFAM" id="SSF102405">
    <property type="entry name" value="MCP/YpsA-like"/>
    <property type="match status" value="1"/>
</dbReference>
<protein>
    <recommendedName>
        <fullName evidence="1">UPF0398 protein ADU70_0633</fullName>
    </recommendedName>
</protein>
<dbReference type="Proteomes" id="UP000076244">
    <property type="component" value="Chromosome"/>
</dbReference>
<dbReference type="InterPro" id="IPR010697">
    <property type="entry name" value="YspA"/>
</dbReference>
<dbReference type="PANTHER" id="PTHR38440:SF1">
    <property type="entry name" value="UPF0398 PROTEIN SPR0331"/>
    <property type="match status" value="1"/>
</dbReference>
<evidence type="ECO:0000313" key="3">
    <source>
        <dbReference type="EMBL" id="AMV68012.1"/>
    </source>
</evidence>
<dbReference type="NCBIfam" id="NF010181">
    <property type="entry name" value="PRK13660.1"/>
    <property type="match status" value="1"/>
</dbReference>
<dbReference type="PANTHER" id="PTHR38440">
    <property type="entry name" value="UPF0398 PROTEIN YPSA"/>
    <property type="match status" value="1"/>
</dbReference>
<comment type="similarity">
    <text evidence="1">Belongs to the UPF0398 family.</text>
</comment>
<dbReference type="GeneID" id="57277261"/>
<evidence type="ECO:0000313" key="5">
    <source>
        <dbReference type="Proteomes" id="UP000076405"/>
    </source>
</evidence>
<dbReference type="AlphaFoldDB" id="A0A0R2HS87"/>
<evidence type="ECO:0000313" key="4">
    <source>
        <dbReference type="Proteomes" id="UP000076244"/>
    </source>
</evidence>
<evidence type="ECO:0000313" key="2">
    <source>
        <dbReference type="EMBL" id="AMV62133.1"/>
    </source>
</evidence>
<dbReference type="OrthoDB" id="2301957at2"/>
<organism evidence="2 5">
    <name type="scientific">Pediococcus damnosus</name>
    <dbReference type="NCBI Taxonomy" id="51663"/>
    <lineage>
        <taxon>Bacteria</taxon>
        <taxon>Bacillati</taxon>
        <taxon>Bacillota</taxon>
        <taxon>Bacilli</taxon>
        <taxon>Lactobacillales</taxon>
        <taxon>Lactobacillaceae</taxon>
        <taxon>Pediococcus</taxon>
    </lineage>
</organism>
<dbReference type="Pfam" id="PF06908">
    <property type="entry name" value="YpsA"/>
    <property type="match status" value="1"/>
</dbReference>
<evidence type="ECO:0000256" key="1">
    <source>
        <dbReference type="HAMAP-Rule" id="MF_01575"/>
    </source>
</evidence>
<proteinExistence type="inferred from homology"/>
<dbReference type="KEGG" id="pdm:ADU72_2091"/>
<accession>A0A0R2HS87</accession>
<reference evidence="4 5" key="1">
    <citation type="journal article" date="2016" name="PLoS ONE">
        <title>The Identification of Novel Diagnostic Marker Genes for the Detection of Beer Spoiling Pediococcus damnosus Strains Using the BlAst Diagnostic Gene findEr.</title>
        <authorList>
            <person name="Behr J."/>
            <person name="Geissler A.J."/>
            <person name="Schmid J."/>
            <person name="Zehe A."/>
            <person name="Vogel R.F."/>
        </authorList>
    </citation>
    <scope>NUCLEOTIDE SEQUENCE [LARGE SCALE GENOMIC DNA]</scope>
    <source>
        <strain evidence="2 5">TMW 2.1533</strain>
        <strain evidence="3 4">TMW 2.1535</strain>
    </source>
</reference>
<dbReference type="PIRSF" id="PIRSF021290">
    <property type="entry name" value="DUF1273"/>
    <property type="match status" value="1"/>
</dbReference>
<dbReference type="EMBL" id="CP012275">
    <property type="protein sequence ID" value="AMV62133.1"/>
    <property type="molecule type" value="Genomic_DNA"/>
</dbReference>
<dbReference type="Proteomes" id="UP000076405">
    <property type="component" value="Chromosome"/>
</dbReference>
<sequence>MSRIWITGYRSYELEIFKDDDPKLKVISSVLNDTLKNQIESGANWLITGAQLGVEQWAVNTASELKSTYPEFKIAVMLPFTEFGNQWNESNQAKLSQILTKADFTDSVSHAPYQSPRQLRAYQHFMLTHTDQAILLYDPEHPGKSKYDYDLIQKWRENHPYPLDLIDFDDLQDAANEYAENQNNSFNLD</sequence>
<dbReference type="Gene3D" id="3.40.50.450">
    <property type="match status" value="1"/>
</dbReference>
<dbReference type="EMBL" id="CP012288">
    <property type="protein sequence ID" value="AMV68012.1"/>
    <property type="molecule type" value="Genomic_DNA"/>
</dbReference>
<name>A0A0R2HS87_9LACO</name>